<dbReference type="STRING" id="931890.G8JP31"/>
<dbReference type="OrthoDB" id="336088at2759"/>
<dbReference type="KEGG" id="erc:Ecym_2187"/>
<evidence type="ECO:0000259" key="6">
    <source>
        <dbReference type="PROSITE" id="PS51805"/>
    </source>
</evidence>
<feature type="region of interest" description="Disordered" evidence="4">
    <location>
        <begin position="1458"/>
        <end position="1478"/>
    </location>
</feature>
<dbReference type="GO" id="GO:0048189">
    <property type="term" value="C:Lid2 complex"/>
    <property type="evidence" value="ECO:0007669"/>
    <property type="project" value="TreeGrafter"/>
</dbReference>
<keyword evidence="8" id="KW-1185">Reference proteome</keyword>
<evidence type="ECO:0000256" key="2">
    <source>
        <dbReference type="ARBA" id="ARBA00022771"/>
    </source>
</evidence>
<dbReference type="FunFam" id="1.10.10.60:FF:000377">
    <property type="entry name" value="DNA-binding E3 ubiquitin-protein ligase"/>
    <property type="match status" value="1"/>
</dbReference>
<evidence type="ECO:0000313" key="7">
    <source>
        <dbReference type="EMBL" id="AET37936.1"/>
    </source>
</evidence>
<dbReference type="GO" id="GO:0006357">
    <property type="term" value="P:regulation of transcription by RNA polymerase II"/>
    <property type="evidence" value="ECO:0007669"/>
    <property type="project" value="EnsemblFungi"/>
</dbReference>
<dbReference type="PANTHER" id="PTHR47672">
    <property type="entry name" value="E3 UBIQUITIN-PROTEIN LIGASE SNT2"/>
    <property type="match status" value="1"/>
</dbReference>
<dbReference type="GO" id="GO:0003682">
    <property type="term" value="F:chromatin binding"/>
    <property type="evidence" value="ECO:0007669"/>
    <property type="project" value="InterPro"/>
</dbReference>
<reference evidence="8" key="1">
    <citation type="journal article" date="2012" name="G3 (Bethesda)">
        <title>Pichia sorbitophila, an interspecies yeast hybrid reveals early steps of genome resolution following polyploidization.</title>
        <authorList>
            <person name="Leh Louis V."/>
            <person name="Despons L."/>
            <person name="Friedrich A."/>
            <person name="Martin T."/>
            <person name="Durrens P."/>
            <person name="Casaregola S."/>
            <person name="Neuveglise C."/>
            <person name="Fairhead C."/>
            <person name="Marck C."/>
            <person name="Cruz J.A."/>
            <person name="Straub M.L."/>
            <person name="Kugler V."/>
            <person name="Sacerdot C."/>
            <person name="Uzunov Z."/>
            <person name="Thierry A."/>
            <person name="Weiss S."/>
            <person name="Bleykasten C."/>
            <person name="De Montigny J."/>
            <person name="Jacques N."/>
            <person name="Jung P."/>
            <person name="Lemaire M."/>
            <person name="Mallet S."/>
            <person name="Morel G."/>
            <person name="Richard G.F."/>
            <person name="Sarkar A."/>
            <person name="Savel G."/>
            <person name="Schacherer J."/>
            <person name="Seret M.L."/>
            <person name="Talla E."/>
            <person name="Samson G."/>
            <person name="Jubin C."/>
            <person name="Poulain J."/>
            <person name="Vacherie B."/>
            <person name="Barbe V."/>
            <person name="Pelletier E."/>
            <person name="Sherman D.J."/>
            <person name="Westhof E."/>
            <person name="Weissenbach J."/>
            <person name="Baret P.V."/>
            <person name="Wincker P."/>
            <person name="Gaillardin C."/>
            <person name="Dujon B."/>
            <person name="Souciet J.L."/>
        </authorList>
    </citation>
    <scope>NUCLEOTIDE SEQUENCE [LARGE SCALE GENOMIC DNA]</scope>
    <source>
        <strain evidence="8">CBS 270.75 / DBVPG 7215 / KCTC 17166 / NRRL Y-17582</strain>
    </source>
</reference>
<dbReference type="InterPro" id="IPR043151">
    <property type="entry name" value="BAH_sf"/>
</dbReference>
<keyword evidence="3" id="KW-0862">Zinc</keyword>
<dbReference type="Gene3D" id="1.10.10.60">
    <property type="entry name" value="Homeodomain-like"/>
    <property type="match status" value="1"/>
</dbReference>
<dbReference type="Gene3D" id="3.30.40.10">
    <property type="entry name" value="Zinc/RING finger domain, C3HC4 (zinc finger)"/>
    <property type="match status" value="2"/>
</dbReference>
<feature type="domain" description="PHD-type" evidence="6">
    <location>
        <begin position="1127"/>
        <end position="1270"/>
    </location>
</feature>
<dbReference type="GeneID" id="11473028"/>
<evidence type="ECO:0000313" key="8">
    <source>
        <dbReference type="Proteomes" id="UP000006790"/>
    </source>
</evidence>
<keyword evidence="2" id="KW-0863">Zinc-finger</keyword>
<dbReference type="SMART" id="SM00439">
    <property type="entry name" value="BAH"/>
    <property type="match status" value="1"/>
</dbReference>
<evidence type="ECO:0000256" key="1">
    <source>
        <dbReference type="ARBA" id="ARBA00022723"/>
    </source>
</evidence>
<evidence type="ECO:0000259" key="5">
    <source>
        <dbReference type="PROSITE" id="PS51038"/>
    </source>
</evidence>
<dbReference type="RefSeq" id="XP_003644753.1">
    <property type="nucleotide sequence ID" value="XM_003644705.1"/>
</dbReference>
<evidence type="ECO:0000256" key="3">
    <source>
        <dbReference type="ARBA" id="ARBA00022833"/>
    </source>
</evidence>
<gene>
    <name evidence="7" type="ordered locus">Ecym_2187</name>
</gene>
<feature type="region of interest" description="Disordered" evidence="4">
    <location>
        <begin position="1036"/>
        <end position="1055"/>
    </location>
</feature>
<dbReference type="InterPro" id="IPR034732">
    <property type="entry name" value="EPHD"/>
</dbReference>
<feature type="compositionally biased region" description="Basic and acidic residues" evidence="4">
    <location>
        <begin position="595"/>
        <end position="610"/>
    </location>
</feature>
<dbReference type="InterPro" id="IPR001005">
    <property type="entry name" value="SANT/Myb"/>
</dbReference>
<dbReference type="InterPro" id="IPR009057">
    <property type="entry name" value="Homeodomain-like_sf"/>
</dbReference>
<feature type="compositionally biased region" description="Basic and acidic residues" evidence="4">
    <location>
        <begin position="617"/>
        <end position="626"/>
    </location>
</feature>
<feature type="region of interest" description="Disordered" evidence="4">
    <location>
        <begin position="595"/>
        <end position="626"/>
    </location>
</feature>
<dbReference type="Pfam" id="PF13832">
    <property type="entry name" value="zf-HC5HC2H_2"/>
    <property type="match status" value="1"/>
</dbReference>
<dbReference type="SMART" id="SM00249">
    <property type="entry name" value="PHD"/>
    <property type="match status" value="3"/>
</dbReference>
<dbReference type="InterPro" id="IPR013083">
    <property type="entry name" value="Znf_RING/FYVE/PHD"/>
</dbReference>
<keyword evidence="1" id="KW-0479">Metal-binding</keyword>
<dbReference type="InterPro" id="IPR029617">
    <property type="entry name" value="Snt2"/>
</dbReference>
<dbReference type="PROSITE" id="PS51038">
    <property type="entry name" value="BAH"/>
    <property type="match status" value="1"/>
</dbReference>
<dbReference type="GO" id="GO:0008270">
    <property type="term" value="F:zinc ion binding"/>
    <property type="evidence" value="ECO:0007669"/>
    <property type="project" value="UniProtKB-KW"/>
</dbReference>
<dbReference type="FunCoup" id="G8JP31">
    <property type="interactions" value="68"/>
</dbReference>
<dbReference type="PROSITE" id="PS51805">
    <property type="entry name" value="EPHD"/>
    <property type="match status" value="1"/>
</dbReference>
<dbReference type="HOGENOM" id="CLU_001514_2_0_1"/>
<dbReference type="InterPro" id="IPR011011">
    <property type="entry name" value="Znf_FYVE_PHD"/>
</dbReference>
<dbReference type="PANTHER" id="PTHR47672:SF1">
    <property type="entry name" value="E3 UBIQUITIN-PROTEIN LIGASE SNT2"/>
    <property type="match status" value="1"/>
</dbReference>
<feature type="domain" description="BAH" evidence="5">
    <location>
        <begin position="109"/>
        <end position="246"/>
    </location>
</feature>
<dbReference type="SMART" id="SM00717">
    <property type="entry name" value="SANT"/>
    <property type="match status" value="1"/>
</dbReference>
<dbReference type="InterPro" id="IPR001965">
    <property type="entry name" value="Znf_PHD"/>
</dbReference>
<dbReference type="GO" id="GO:0070211">
    <property type="term" value="C:Snt2C complex"/>
    <property type="evidence" value="ECO:0007669"/>
    <property type="project" value="EnsemblFungi"/>
</dbReference>
<dbReference type="Pfam" id="PF01426">
    <property type="entry name" value="BAH"/>
    <property type="match status" value="1"/>
</dbReference>
<dbReference type="Pfam" id="PF00628">
    <property type="entry name" value="PHD"/>
    <property type="match status" value="1"/>
</dbReference>
<dbReference type="InterPro" id="IPR001025">
    <property type="entry name" value="BAH_dom"/>
</dbReference>
<feature type="compositionally biased region" description="Polar residues" evidence="4">
    <location>
        <begin position="1458"/>
        <end position="1469"/>
    </location>
</feature>
<name>G8JP31_ERECY</name>
<dbReference type="EMBL" id="CP002498">
    <property type="protein sequence ID" value="AET37936.1"/>
    <property type="molecule type" value="Genomic_DNA"/>
</dbReference>
<dbReference type="InterPro" id="IPR019787">
    <property type="entry name" value="Znf_PHD-finger"/>
</dbReference>
<evidence type="ECO:0000256" key="4">
    <source>
        <dbReference type="SAM" id="MobiDB-lite"/>
    </source>
</evidence>
<dbReference type="Proteomes" id="UP000006790">
    <property type="component" value="Chromosome 2"/>
</dbReference>
<dbReference type="GO" id="GO:0036205">
    <property type="term" value="P:histone catabolic process"/>
    <property type="evidence" value="ECO:0007669"/>
    <property type="project" value="EnsemblFungi"/>
</dbReference>
<dbReference type="GO" id="GO:0061630">
    <property type="term" value="F:ubiquitin protein ligase activity"/>
    <property type="evidence" value="ECO:0007669"/>
    <property type="project" value="EnsemblFungi"/>
</dbReference>
<dbReference type="GO" id="GO:0034599">
    <property type="term" value="P:cellular response to oxidative stress"/>
    <property type="evidence" value="ECO:0007669"/>
    <property type="project" value="EnsemblFungi"/>
</dbReference>
<dbReference type="SUPFAM" id="SSF46689">
    <property type="entry name" value="Homeodomain-like"/>
    <property type="match status" value="1"/>
</dbReference>
<protein>
    <submittedName>
        <fullName evidence="7">Uncharacterized protein</fullName>
    </submittedName>
</protein>
<proteinExistence type="predicted"/>
<dbReference type="Gene3D" id="2.30.30.490">
    <property type="match status" value="1"/>
</dbReference>
<dbReference type="OMA" id="WVMDEPP"/>
<organism evidence="7 8">
    <name type="scientific">Eremothecium cymbalariae (strain CBS 270.75 / DBVPG 7215 / KCTC 17166 / NRRL Y-17582)</name>
    <name type="common">Yeast</name>
    <dbReference type="NCBI Taxonomy" id="931890"/>
    <lineage>
        <taxon>Eukaryota</taxon>
        <taxon>Fungi</taxon>
        <taxon>Dikarya</taxon>
        <taxon>Ascomycota</taxon>
        <taxon>Saccharomycotina</taxon>
        <taxon>Saccharomycetes</taxon>
        <taxon>Saccharomycetales</taxon>
        <taxon>Saccharomycetaceae</taxon>
        <taxon>Eremothecium</taxon>
    </lineage>
</organism>
<sequence length="1478" mass="169859">MSDSQSSSNKRRTTVKRINYDERKADAELAKRIKQLEKSKVKGSNKTSGKQKSLAFKYQRFLQDKTIPWNFIPSLPATFRKHSRFSNILDLDEAFVNIKEQVLMNSSNVILKKNEHIYMISEPPGEPYYVGRIVEFIAKPEFREKIISAVQMGISHVFPAKYFQLCMNWYYRARDIQDNPHNANPRLLYASLHNDICPIQSYRGKCTVLHKSKISSSNFEEYTMKPSVFIFEQLFDRYLLSYYDVWSTAELLKLNPKSSYLIGLSERFPYVFTEVKYPLVNFIRKYILAEDFTSEKSSELWDQKCGHCKEWCEPAQTIRCDTCKIPLHLYCLDPPLDRKPGKGVSWICYTCVLRQNNESIQDDDCGSELIKQQALDLEKAAYPQIGNGMNRPNCWYQYFGSKLICHLEDCLSVDMVIPYPLKCSRIGSKNQWSECSESEWVPRPYYGADGERGEDSTSQLLWALDTEKISADEVDNYVQHCSNELPKSLGITPQATNFLDMAMKALVDNQYNCDAGFNECKAKMTRDSLKEPTFTKEEVKRFEQAVAEHGSELHPVCKKVKTQPMSMIVRFYYIWKKTESGRRIWGNFKGRKKNEKGIQHIRNENNDSRKSRTRKRGITDKTENPDRQWRHVDDSCFDSEKINKVKASFQCMFCDVDYSPLWYRVTGGSDDENIQSRMKIGVNEKTINSDKLPSKLVPSNEEKLEALCIRCARLWRRYAIRWQQPMEVLKKLNGTSTNNLQSSLLQLLDDPNDSIMKSSSQQTHSKQVEWELVQDTELIIKQRFSMISNPMKLLKMKRNCMSMHGQLNKSVKKLLTTTGFSNGQMQAELENYIDNCAAEIRKKEQRIQKNCTTLPKVENEDKQDKLIQAINVDHKDTIICKRCEDDQVDELHKAKKPRTNIQKSHSGSSIILQVPGIADNNETEQITVDSQFEYIRIPESIHHKLFGEMLQSNSINGSLKAMNDAKFNTNNQRPYFARTQPMNDSNIPIVRHTQWYDGILKEYNKLNPHYCSWINTNSNDINSDTSKTSGRSKMLIYSPKAGRKSKPPPSSVESSSVADIIESRDICCVCMDKFDGLNDVELTCYNCGLNIHPCCYGVRFAPGFPSSDYPWLCDPCSNDRNPLVSTNYQCSLCHAREIDHDSSKRKVRKAVPDALKLDVSGSWCHVICAMFNENVKFGLVNNYQPLYNVGATLLENNGKKCAICNMLGGGLVQCEKCSFEFHVTCAQDSPNFTLCFRRFHVESNPVILPSVEDNGERYTIKPSIICSHHSYEEKFSIDTLPLSYKLKTGQTLVKYFLDNYKSSSAVNGYTTIGLRINEFNLWTTYGKEKSNIFSLVNNTLEVEKPSYNKCIHCSTKTSIHWFGNICHGCFISSNRSLDICDIDDDIFPIVQNSVSPSLCENLLEGIDTSKLSMEFHVQQSTKIRRKGGRYGKRNLPRPTLDTTNVVVQTMGTNLPLESNQRLNGHNNDMSNRRILEHV</sequence>
<dbReference type="eggNOG" id="KOG0955">
    <property type="taxonomic scope" value="Eukaryota"/>
</dbReference>
<dbReference type="InParanoid" id="G8JP31"/>
<dbReference type="SUPFAM" id="SSF57903">
    <property type="entry name" value="FYVE/PHD zinc finger"/>
    <property type="match status" value="3"/>
</dbReference>
<feature type="region of interest" description="Disordered" evidence="4">
    <location>
        <begin position="1"/>
        <end position="21"/>
    </location>
</feature>
<accession>G8JP31</accession>